<proteinExistence type="predicted"/>
<name>A0A4R2L5W1_9FIRM</name>
<dbReference type="Proteomes" id="UP000295711">
    <property type="component" value="Unassembled WGS sequence"/>
</dbReference>
<organism evidence="1 2">
    <name type="scientific">Frisingicoccus caecimuris</name>
    <dbReference type="NCBI Taxonomy" id="1796636"/>
    <lineage>
        <taxon>Bacteria</taxon>
        <taxon>Bacillati</taxon>
        <taxon>Bacillota</taxon>
        <taxon>Clostridia</taxon>
        <taxon>Lachnospirales</taxon>
        <taxon>Lachnospiraceae</taxon>
        <taxon>Frisingicoccus</taxon>
    </lineage>
</organism>
<dbReference type="RefSeq" id="WP_132094122.1">
    <property type="nucleotide sequence ID" value="NZ_JANKAQ010000018.1"/>
</dbReference>
<protein>
    <submittedName>
        <fullName evidence="1">Uncharacterized protein</fullName>
    </submittedName>
</protein>
<gene>
    <name evidence="1" type="ORF">EV212_11915</name>
</gene>
<evidence type="ECO:0000313" key="2">
    <source>
        <dbReference type="Proteomes" id="UP000295711"/>
    </source>
</evidence>
<reference evidence="1 2" key="1">
    <citation type="submission" date="2019-03" db="EMBL/GenBank/DDBJ databases">
        <title>Genomic Encyclopedia of Type Strains, Phase IV (KMG-IV): sequencing the most valuable type-strain genomes for metagenomic binning, comparative biology and taxonomic classification.</title>
        <authorList>
            <person name="Goeker M."/>
        </authorList>
    </citation>
    <scope>NUCLEOTIDE SEQUENCE [LARGE SCALE GENOMIC DNA]</scope>
    <source>
        <strain evidence="1 2">DSM 28559</strain>
    </source>
</reference>
<keyword evidence="2" id="KW-1185">Reference proteome</keyword>
<accession>A0A4R2L5W1</accession>
<comment type="caution">
    <text evidence="1">The sequence shown here is derived from an EMBL/GenBank/DDBJ whole genome shotgun (WGS) entry which is preliminary data.</text>
</comment>
<evidence type="ECO:0000313" key="1">
    <source>
        <dbReference type="EMBL" id="TCO82143.1"/>
    </source>
</evidence>
<dbReference type="AlphaFoldDB" id="A0A4R2L5W1"/>
<dbReference type="OrthoDB" id="212459at2"/>
<sequence>MPKSFTDEFKVDKEVFENTGALDIILDVDSNYFIDPALLRICTLPEFTKASELTEEYFSNIIVLLKHSKSLGDMYWKKADRLLTFKEIKGTCLGYSNQGTSGNAIGKELRKNILETIKELQKSGEVDPVIFELLNVFQEKVGCDRVSDLLTYILRKQIVEYNIRINNELSVPQDENGLCENPYNQTSILLLPKQILSPLPITECFDDIDFACSENERVRNEINQYFDLGERKKLTKEEIDHLLKVKIDYRNEMISSYKKIVATEYDFDNDPAGEIIWYRISKDKVNDYPLELTQPHSIEEMGTVVERICQKFKKLIEDNGLWRLLYDENKPKHETAAQLLFYGIADAYCSANNIDLSREVHNGHGPVDFKLSIGAAQKILVEIKLTSNPQLMHGLKKQLPLYMAQENTEKAIYLVIDNGHRKRLDSFQDYYNSLKTEDRKKVKYILIDGNIQESASRA</sequence>
<dbReference type="EMBL" id="SLXA01000019">
    <property type="protein sequence ID" value="TCO82143.1"/>
    <property type="molecule type" value="Genomic_DNA"/>
</dbReference>